<dbReference type="SUPFAM" id="SSF52540">
    <property type="entry name" value="P-loop containing nucleoside triphosphate hydrolases"/>
    <property type="match status" value="1"/>
</dbReference>
<sequence>MNLKKGKIYGFIGHNGCGKSVFFKILCGFLSPDQGDIHILGKKLGSETDFPKDTGVIIESPGFLEYTSGFKNLKILSSIRKKISSEKIRYTMERVDLDPANKTPVKKYSLGMKQRLAIAQAIMEKPKLLILDEPFNGLDKDGVAKMRSLLLHEREEGTTILLTSHIHEDIQLLCDDIFEFTNKNLIQVSNKM</sequence>
<evidence type="ECO:0000256" key="2">
    <source>
        <dbReference type="ARBA" id="ARBA00022741"/>
    </source>
</evidence>
<keyword evidence="3 5" id="KW-0067">ATP-binding</keyword>
<gene>
    <name evidence="5" type="ORF">ACFSUC_09130</name>
</gene>
<evidence type="ECO:0000259" key="4">
    <source>
        <dbReference type="PROSITE" id="PS50893"/>
    </source>
</evidence>
<protein>
    <submittedName>
        <fullName evidence="5">ATP-binding cassette domain-containing protein</fullName>
    </submittedName>
</protein>
<dbReference type="EMBL" id="JBHUMM010000014">
    <property type="protein sequence ID" value="MFD2671768.1"/>
    <property type="molecule type" value="Genomic_DNA"/>
</dbReference>
<evidence type="ECO:0000313" key="6">
    <source>
        <dbReference type="Proteomes" id="UP001597497"/>
    </source>
</evidence>
<dbReference type="PANTHER" id="PTHR42939">
    <property type="entry name" value="ABC TRANSPORTER ATP-BINDING PROTEIN ALBC-RELATED"/>
    <property type="match status" value="1"/>
</dbReference>
<dbReference type="PANTHER" id="PTHR42939:SF1">
    <property type="entry name" value="ABC TRANSPORTER ATP-BINDING PROTEIN ALBC-RELATED"/>
    <property type="match status" value="1"/>
</dbReference>
<dbReference type="Pfam" id="PF00005">
    <property type="entry name" value="ABC_tran"/>
    <property type="match status" value="1"/>
</dbReference>
<dbReference type="InterPro" id="IPR027417">
    <property type="entry name" value="P-loop_NTPase"/>
</dbReference>
<reference evidence="6" key="1">
    <citation type="journal article" date="2019" name="Int. J. Syst. Evol. Microbiol.">
        <title>The Global Catalogue of Microorganisms (GCM) 10K type strain sequencing project: providing services to taxonomists for standard genome sequencing and annotation.</title>
        <authorList>
            <consortium name="The Broad Institute Genomics Platform"/>
            <consortium name="The Broad Institute Genome Sequencing Center for Infectious Disease"/>
            <person name="Wu L."/>
            <person name="Ma J."/>
        </authorList>
    </citation>
    <scope>NUCLEOTIDE SEQUENCE [LARGE SCALE GENOMIC DNA]</scope>
    <source>
        <strain evidence="6">KCTC 33676</strain>
    </source>
</reference>
<dbReference type="InterPro" id="IPR003439">
    <property type="entry name" value="ABC_transporter-like_ATP-bd"/>
</dbReference>
<comment type="caution">
    <text evidence="5">The sequence shown here is derived from an EMBL/GenBank/DDBJ whole genome shotgun (WGS) entry which is preliminary data.</text>
</comment>
<dbReference type="PROSITE" id="PS00211">
    <property type="entry name" value="ABC_TRANSPORTER_1"/>
    <property type="match status" value="1"/>
</dbReference>
<keyword evidence="1" id="KW-0813">Transport</keyword>
<feature type="domain" description="ABC transporter" evidence="4">
    <location>
        <begin position="1"/>
        <end position="192"/>
    </location>
</feature>
<dbReference type="Proteomes" id="UP001597497">
    <property type="component" value="Unassembled WGS sequence"/>
</dbReference>
<evidence type="ECO:0000313" key="5">
    <source>
        <dbReference type="EMBL" id="MFD2671768.1"/>
    </source>
</evidence>
<dbReference type="SMART" id="SM00382">
    <property type="entry name" value="AAA"/>
    <property type="match status" value="1"/>
</dbReference>
<dbReference type="Gene3D" id="3.40.50.300">
    <property type="entry name" value="P-loop containing nucleotide triphosphate hydrolases"/>
    <property type="match status" value="1"/>
</dbReference>
<name>A0ABW5R9T7_9BACL</name>
<dbReference type="InterPro" id="IPR017871">
    <property type="entry name" value="ABC_transporter-like_CS"/>
</dbReference>
<accession>A0ABW5R9T7</accession>
<keyword evidence="2" id="KW-0547">Nucleotide-binding</keyword>
<evidence type="ECO:0000256" key="1">
    <source>
        <dbReference type="ARBA" id="ARBA00022448"/>
    </source>
</evidence>
<keyword evidence="6" id="KW-1185">Reference proteome</keyword>
<organism evidence="5 6">
    <name type="scientific">Marinicrinis sediminis</name>
    <dbReference type="NCBI Taxonomy" id="1652465"/>
    <lineage>
        <taxon>Bacteria</taxon>
        <taxon>Bacillati</taxon>
        <taxon>Bacillota</taxon>
        <taxon>Bacilli</taxon>
        <taxon>Bacillales</taxon>
        <taxon>Paenibacillaceae</taxon>
    </lineage>
</organism>
<dbReference type="RefSeq" id="WP_379929240.1">
    <property type="nucleotide sequence ID" value="NZ_JBHUMM010000014.1"/>
</dbReference>
<evidence type="ECO:0000256" key="3">
    <source>
        <dbReference type="ARBA" id="ARBA00022840"/>
    </source>
</evidence>
<dbReference type="InterPro" id="IPR051782">
    <property type="entry name" value="ABC_Transporter_VariousFunc"/>
</dbReference>
<dbReference type="PROSITE" id="PS50893">
    <property type="entry name" value="ABC_TRANSPORTER_2"/>
    <property type="match status" value="1"/>
</dbReference>
<dbReference type="GO" id="GO:0005524">
    <property type="term" value="F:ATP binding"/>
    <property type="evidence" value="ECO:0007669"/>
    <property type="project" value="UniProtKB-KW"/>
</dbReference>
<proteinExistence type="predicted"/>
<dbReference type="InterPro" id="IPR003593">
    <property type="entry name" value="AAA+_ATPase"/>
</dbReference>